<feature type="region of interest" description="Disordered" evidence="1">
    <location>
        <begin position="120"/>
        <end position="141"/>
    </location>
</feature>
<sequence length="328" mass="36759">MSHPIPRLHDISLEEFQQHLDTPPSHPTTRSSSATLDPDVPTPIVIAGALSHWPALSDPSRRWDNPDYLLRRTLGGRRLVPVEVGRSYVDEGWGQRIMTFGEFVRGWMVEAPVEKEEGVLGEGEHGFKRSRENKSGKELGNTVEDSRSQTAYLAQHPLFTQLPSLRADILTPDYCYSKPPPAPSAPIPCDSSYSDSPDTPEPLLNAWFGPAHTISPLHTDPHHNILCQVVGHKYIRLYPPSETPRLYPRGRGEDGVDMSNTSQVDLDIYEGRGEAAEAERLKREFPEFCKATYADGVLGPGECLYIPVGWWHYVRSLSASFSVSFWFN</sequence>
<feature type="region of interest" description="Disordered" evidence="1">
    <location>
        <begin position="19"/>
        <end position="38"/>
    </location>
</feature>
<dbReference type="InterPro" id="IPR041667">
    <property type="entry name" value="Cupin_8"/>
</dbReference>
<proteinExistence type="predicted"/>
<dbReference type="PROSITE" id="PS51184">
    <property type="entry name" value="JMJC"/>
    <property type="match status" value="1"/>
</dbReference>
<evidence type="ECO:0000313" key="3">
    <source>
        <dbReference type="EMBL" id="KAF1981352.1"/>
    </source>
</evidence>
<dbReference type="FunFam" id="2.60.120.650:FF:000046">
    <property type="entry name" value="JmjC domain-containing protein D"/>
    <property type="match status" value="1"/>
</dbReference>
<protein>
    <submittedName>
        <fullName evidence="3">Clavaminate synthase-like protein</fullName>
    </submittedName>
</protein>
<dbReference type="InterPro" id="IPR003347">
    <property type="entry name" value="JmjC_dom"/>
</dbReference>
<dbReference type="SUPFAM" id="SSF51197">
    <property type="entry name" value="Clavaminate synthase-like"/>
    <property type="match status" value="1"/>
</dbReference>
<name>A0A6G1GKH9_9PEZI</name>
<dbReference type="Gene3D" id="2.60.120.650">
    <property type="entry name" value="Cupin"/>
    <property type="match status" value="1"/>
</dbReference>
<dbReference type="AlphaFoldDB" id="A0A6G1GKH9"/>
<dbReference type="SMART" id="SM00558">
    <property type="entry name" value="JmjC"/>
    <property type="match status" value="1"/>
</dbReference>
<gene>
    <name evidence="3" type="ORF">K402DRAFT_398629</name>
</gene>
<evidence type="ECO:0000313" key="4">
    <source>
        <dbReference type="Proteomes" id="UP000800041"/>
    </source>
</evidence>
<evidence type="ECO:0000259" key="2">
    <source>
        <dbReference type="PROSITE" id="PS51184"/>
    </source>
</evidence>
<reference evidence="3" key="1">
    <citation type="journal article" date="2020" name="Stud. Mycol.">
        <title>101 Dothideomycetes genomes: a test case for predicting lifestyles and emergence of pathogens.</title>
        <authorList>
            <person name="Haridas S."/>
            <person name="Albert R."/>
            <person name="Binder M."/>
            <person name="Bloem J."/>
            <person name="Labutti K."/>
            <person name="Salamov A."/>
            <person name="Andreopoulos B."/>
            <person name="Baker S."/>
            <person name="Barry K."/>
            <person name="Bills G."/>
            <person name="Bluhm B."/>
            <person name="Cannon C."/>
            <person name="Castanera R."/>
            <person name="Culley D."/>
            <person name="Daum C."/>
            <person name="Ezra D."/>
            <person name="Gonzalez J."/>
            <person name="Henrissat B."/>
            <person name="Kuo A."/>
            <person name="Liang C."/>
            <person name="Lipzen A."/>
            <person name="Lutzoni F."/>
            <person name="Magnuson J."/>
            <person name="Mondo S."/>
            <person name="Nolan M."/>
            <person name="Ohm R."/>
            <person name="Pangilinan J."/>
            <person name="Park H.-J."/>
            <person name="Ramirez L."/>
            <person name="Alfaro M."/>
            <person name="Sun H."/>
            <person name="Tritt A."/>
            <person name="Yoshinaga Y."/>
            <person name="Zwiers L.-H."/>
            <person name="Turgeon B."/>
            <person name="Goodwin S."/>
            <person name="Spatafora J."/>
            <person name="Crous P."/>
            <person name="Grigoriev I."/>
        </authorList>
    </citation>
    <scope>NUCLEOTIDE SEQUENCE</scope>
    <source>
        <strain evidence="3">CBS 113979</strain>
    </source>
</reference>
<dbReference type="OrthoDB" id="47172at2759"/>
<evidence type="ECO:0000256" key="1">
    <source>
        <dbReference type="SAM" id="MobiDB-lite"/>
    </source>
</evidence>
<dbReference type="Pfam" id="PF13621">
    <property type="entry name" value="Cupin_8"/>
    <property type="match status" value="1"/>
</dbReference>
<feature type="compositionally biased region" description="Basic and acidic residues" evidence="1">
    <location>
        <begin position="120"/>
        <end position="137"/>
    </location>
</feature>
<dbReference type="PANTHER" id="PTHR12461:SF101">
    <property type="entry name" value="TRNA WYBUTOSINE-SYNTHESIZING PROTEIN 4"/>
    <property type="match status" value="1"/>
</dbReference>
<dbReference type="PANTHER" id="PTHR12461">
    <property type="entry name" value="HYPOXIA-INDUCIBLE FACTOR 1 ALPHA INHIBITOR-RELATED"/>
    <property type="match status" value="1"/>
</dbReference>
<accession>A0A6G1GKH9</accession>
<keyword evidence="4" id="KW-1185">Reference proteome</keyword>
<dbReference type="Proteomes" id="UP000800041">
    <property type="component" value="Unassembled WGS sequence"/>
</dbReference>
<feature type="domain" description="JmjC" evidence="2">
    <location>
        <begin position="176"/>
        <end position="328"/>
    </location>
</feature>
<dbReference type="EMBL" id="ML977201">
    <property type="protein sequence ID" value="KAF1981352.1"/>
    <property type="molecule type" value="Genomic_DNA"/>
</dbReference>
<organism evidence="3 4">
    <name type="scientific">Aulographum hederae CBS 113979</name>
    <dbReference type="NCBI Taxonomy" id="1176131"/>
    <lineage>
        <taxon>Eukaryota</taxon>
        <taxon>Fungi</taxon>
        <taxon>Dikarya</taxon>
        <taxon>Ascomycota</taxon>
        <taxon>Pezizomycotina</taxon>
        <taxon>Dothideomycetes</taxon>
        <taxon>Pleosporomycetidae</taxon>
        <taxon>Aulographales</taxon>
        <taxon>Aulographaceae</taxon>
    </lineage>
</organism>